<dbReference type="Gene3D" id="1.10.10.880">
    <property type="entry name" value="Anti sigma-E protein RseA, N-terminal domain"/>
    <property type="match status" value="1"/>
</dbReference>
<organism evidence="2 3">
    <name type="scientific">Paenalcaligenes hermetiae</name>
    <dbReference type="NCBI Taxonomy" id="1157987"/>
    <lineage>
        <taxon>Bacteria</taxon>
        <taxon>Pseudomonadati</taxon>
        <taxon>Pseudomonadota</taxon>
        <taxon>Betaproteobacteria</taxon>
        <taxon>Burkholderiales</taxon>
        <taxon>Alcaligenaceae</taxon>
        <taxon>Paenalcaligenes</taxon>
    </lineage>
</organism>
<feature type="domain" description="Anti sigma-E protein RseA N-terminal" evidence="1">
    <location>
        <begin position="18"/>
        <end position="88"/>
    </location>
</feature>
<evidence type="ECO:0000313" key="3">
    <source>
        <dbReference type="Proteomes" id="UP001500227"/>
    </source>
</evidence>
<protein>
    <submittedName>
        <fullName evidence="2">Sigma-E factor negative regulatory protein</fullName>
    </submittedName>
</protein>
<dbReference type="InterPro" id="IPR036147">
    <property type="entry name" value="Anti-sigma_E_RseA_N_sf"/>
</dbReference>
<proteinExistence type="predicted"/>
<dbReference type="SUPFAM" id="SSF89069">
    <property type="entry name" value="N-terminal, cytoplasmic domain of anti-sigmaE factor RseA"/>
    <property type="match status" value="1"/>
</dbReference>
<evidence type="ECO:0000259" key="1">
    <source>
        <dbReference type="Pfam" id="PF03872"/>
    </source>
</evidence>
<dbReference type="EMBL" id="BAABKD010000002">
    <property type="protein sequence ID" value="GAA5086716.1"/>
    <property type="molecule type" value="Genomic_DNA"/>
</dbReference>
<dbReference type="CDD" id="cd16328">
    <property type="entry name" value="RseA_N"/>
    <property type="match status" value="1"/>
</dbReference>
<dbReference type="InterPro" id="IPR005572">
    <property type="entry name" value="Anti-sigma_E_RseA_N"/>
</dbReference>
<name>A0ABP9M0Y3_9BURK</name>
<reference evidence="3" key="1">
    <citation type="journal article" date="2019" name="Int. J. Syst. Evol. Microbiol.">
        <title>The Global Catalogue of Microorganisms (GCM) 10K type strain sequencing project: providing services to taxonomists for standard genome sequencing and annotation.</title>
        <authorList>
            <consortium name="The Broad Institute Genomics Platform"/>
            <consortium name="The Broad Institute Genome Sequencing Center for Infectious Disease"/>
            <person name="Wu L."/>
            <person name="Ma J."/>
        </authorList>
    </citation>
    <scope>NUCLEOTIDE SEQUENCE [LARGE SCALE GENOMIC DNA]</scope>
    <source>
        <strain evidence="3">JCM 18423</strain>
    </source>
</reference>
<evidence type="ECO:0000313" key="2">
    <source>
        <dbReference type="EMBL" id="GAA5086716.1"/>
    </source>
</evidence>
<sequence length="158" mass="17612">MQAKKHHNQDEFKQYSLEESVSLWMDGELPSDVDQLDSPYGRQLWENYHLIGDVLRSEDLAVEPSDLFYARVAKAIDEEPIVFAPNALKITKWKRWGLPAAAISAALVASLWVLQPEPIDEVTPVLASADELWADYIDAHRSLAGAGPASYVSYSVGQ</sequence>
<accession>A0ABP9M0Y3</accession>
<gene>
    <name evidence="2" type="ORF">GCM10023337_06620</name>
</gene>
<keyword evidence="3" id="KW-1185">Reference proteome</keyword>
<dbReference type="Pfam" id="PF03872">
    <property type="entry name" value="RseA_N"/>
    <property type="match status" value="1"/>
</dbReference>
<dbReference type="RefSeq" id="WP_300647983.1">
    <property type="nucleotide sequence ID" value="NZ_BAABKD010000002.1"/>
</dbReference>
<dbReference type="Proteomes" id="UP001500227">
    <property type="component" value="Unassembled WGS sequence"/>
</dbReference>
<comment type="caution">
    <text evidence="2">The sequence shown here is derived from an EMBL/GenBank/DDBJ whole genome shotgun (WGS) entry which is preliminary data.</text>
</comment>